<evidence type="ECO:0000256" key="1">
    <source>
        <dbReference type="ARBA" id="ARBA00005952"/>
    </source>
</evidence>
<protein>
    <recommendedName>
        <fullName evidence="6">Transcription antitermination protein NusB</fullName>
    </recommendedName>
    <alternativeName>
        <fullName evidence="6">Antitermination factor NusB</fullName>
    </alternativeName>
</protein>
<keyword evidence="2 6" id="KW-0889">Transcription antitermination</keyword>
<dbReference type="OrthoDB" id="9811381at2"/>
<evidence type="ECO:0000313" key="8">
    <source>
        <dbReference type="EMBL" id="SFU89984.1"/>
    </source>
</evidence>
<dbReference type="eggNOG" id="COG0781">
    <property type="taxonomic scope" value="Bacteria"/>
</dbReference>
<evidence type="ECO:0000256" key="2">
    <source>
        <dbReference type="ARBA" id="ARBA00022814"/>
    </source>
</evidence>
<dbReference type="InterPro" id="IPR011605">
    <property type="entry name" value="NusB_fam"/>
</dbReference>
<dbReference type="PANTHER" id="PTHR11078:SF3">
    <property type="entry name" value="ANTITERMINATION NUSB DOMAIN-CONTAINING PROTEIN"/>
    <property type="match status" value="1"/>
</dbReference>
<dbReference type="InterPro" id="IPR006027">
    <property type="entry name" value="NusB_RsmB_TIM44"/>
</dbReference>
<evidence type="ECO:0000256" key="6">
    <source>
        <dbReference type="HAMAP-Rule" id="MF_00073"/>
    </source>
</evidence>
<dbReference type="GO" id="GO:0006353">
    <property type="term" value="P:DNA-templated transcription termination"/>
    <property type="evidence" value="ECO:0007669"/>
    <property type="project" value="UniProtKB-UniRule"/>
</dbReference>
<evidence type="ECO:0000256" key="5">
    <source>
        <dbReference type="ARBA" id="ARBA00023163"/>
    </source>
</evidence>
<keyword evidence="4 6" id="KW-0805">Transcription regulation</keyword>
<evidence type="ECO:0000259" key="7">
    <source>
        <dbReference type="Pfam" id="PF01029"/>
    </source>
</evidence>
<keyword evidence="3 6" id="KW-0694">RNA-binding</keyword>
<comment type="function">
    <text evidence="6">Involved in transcription antitermination. Required for transcription of ribosomal RNA (rRNA) genes. Binds specifically to the boxA antiterminator sequence of the ribosomal RNA (rrn) operons.</text>
</comment>
<reference evidence="9" key="1">
    <citation type="submission" date="2016-10" db="EMBL/GenBank/DDBJ databases">
        <authorList>
            <person name="Varghese N."/>
        </authorList>
    </citation>
    <scope>NUCLEOTIDE SEQUENCE [LARGE SCALE GENOMIC DNA]</scope>
    <source>
        <strain evidence="9">DSM 17980</strain>
    </source>
</reference>
<dbReference type="Gene3D" id="1.10.940.10">
    <property type="entry name" value="NusB-like"/>
    <property type="match status" value="1"/>
</dbReference>
<accession>A0A1I7JXW7</accession>
<dbReference type="GO" id="GO:0003723">
    <property type="term" value="F:RNA binding"/>
    <property type="evidence" value="ECO:0007669"/>
    <property type="project" value="UniProtKB-UniRule"/>
</dbReference>
<proteinExistence type="inferred from homology"/>
<dbReference type="GO" id="GO:0005829">
    <property type="term" value="C:cytosol"/>
    <property type="evidence" value="ECO:0007669"/>
    <property type="project" value="TreeGrafter"/>
</dbReference>
<dbReference type="AlphaFoldDB" id="A0A1I7JXW7"/>
<dbReference type="RefSeq" id="WP_074953171.1">
    <property type="nucleotide sequence ID" value="NZ_FPBV01000012.1"/>
</dbReference>
<dbReference type="EMBL" id="FPBV01000012">
    <property type="protein sequence ID" value="SFU89984.1"/>
    <property type="molecule type" value="Genomic_DNA"/>
</dbReference>
<name>A0A1I7JXW7_9BACL</name>
<dbReference type="PANTHER" id="PTHR11078">
    <property type="entry name" value="N UTILIZATION SUBSTANCE PROTEIN B-RELATED"/>
    <property type="match status" value="1"/>
</dbReference>
<evidence type="ECO:0000256" key="4">
    <source>
        <dbReference type="ARBA" id="ARBA00023015"/>
    </source>
</evidence>
<dbReference type="SUPFAM" id="SSF48013">
    <property type="entry name" value="NusB-like"/>
    <property type="match status" value="1"/>
</dbReference>
<gene>
    <name evidence="6" type="primary">nusB</name>
    <name evidence="8" type="ORF">SAMN05421543_11297</name>
</gene>
<sequence length="142" mass="15988">MRRHDLRAKAVQAIYQIEVGKSSAQEAVRHVFEDEESATDADRTYVARLVEGTVAALPEIDGILKERVQGWRLDRIARVDLAILRLAVFELLYEWDVDVATIADEAVELAKQYSTEESGRFVNGVLSRVIPLAHERRAAARS</sequence>
<keyword evidence="9" id="KW-1185">Reference proteome</keyword>
<dbReference type="InterPro" id="IPR035926">
    <property type="entry name" value="NusB-like_sf"/>
</dbReference>
<evidence type="ECO:0000313" key="9">
    <source>
        <dbReference type="Proteomes" id="UP000183508"/>
    </source>
</evidence>
<feature type="domain" description="NusB/RsmB/TIM44" evidence="7">
    <location>
        <begin position="6"/>
        <end position="130"/>
    </location>
</feature>
<evidence type="ECO:0000256" key="3">
    <source>
        <dbReference type="ARBA" id="ARBA00022884"/>
    </source>
</evidence>
<organism evidence="8 9">
    <name type="scientific">Alicyclobacillus macrosporangiidus</name>
    <dbReference type="NCBI Taxonomy" id="392015"/>
    <lineage>
        <taxon>Bacteria</taxon>
        <taxon>Bacillati</taxon>
        <taxon>Bacillota</taxon>
        <taxon>Bacilli</taxon>
        <taxon>Bacillales</taxon>
        <taxon>Alicyclobacillaceae</taxon>
        <taxon>Alicyclobacillus</taxon>
    </lineage>
</organism>
<dbReference type="Proteomes" id="UP000183508">
    <property type="component" value="Unassembled WGS sequence"/>
</dbReference>
<keyword evidence="5 6" id="KW-0804">Transcription</keyword>
<dbReference type="STRING" id="392015.SAMN05421543_11297"/>
<dbReference type="Pfam" id="PF01029">
    <property type="entry name" value="NusB"/>
    <property type="match status" value="1"/>
</dbReference>
<dbReference type="NCBIfam" id="TIGR01951">
    <property type="entry name" value="nusB"/>
    <property type="match status" value="1"/>
</dbReference>
<dbReference type="GO" id="GO:0031564">
    <property type="term" value="P:transcription antitermination"/>
    <property type="evidence" value="ECO:0007669"/>
    <property type="project" value="UniProtKB-KW"/>
</dbReference>
<comment type="similarity">
    <text evidence="1 6">Belongs to the NusB family.</text>
</comment>
<dbReference type="HAMAP" id="MF_00073">
    <property type="entry name" value="NusB"/>
    <property type="match status" value="1"/>
</dbReference>